<feature type="region of interest" description="Disordered" evidence="1">
    <location>
        <begin position="162"/>
        <end position="193"/>
    </location>
</feature>
<dbReference type="Gene3D" id="1.10.533.10">
    <property type="entry name" value="Death Domain, Fas"/>
    <property type="match status" value="1"/>
</dbReference>
<dbReference type="GO" id="GO:0007165">
    <property type="term" value="P:signal transduction"/>
    <property type="evidence" value="ECO:0007669"/>
    <property type="project" value="InterPro"/>
</dbReference>
<dbReference type="InterPro" id="IPR000488">
    <property type="entry name" value="Death_dom"/>
</dbReference>
<dbReference type="PANTHER" id="PTHR14819:SF25">
    <property type="entry name" value="CHROMOSOME UNDETERMINED SCAFFOLD_52, WHOLE GENOME SHOTGUN SEQUENCE"/>
    <property type="match status" value="1"/>
</dbReference>
<feature type="domain" description="Death" evidence="2">
    <location>
        <begin position="7"/>
        <end position="74"/>
    </location>
</feature>
<dbReference type="InterPro" id="IPR052986">
    <property type="entry name" value="VLIG_GTPase"/>
</dbReference>
<evidence type="ECO:0000259" key="2">
    <source>
        <dbReference type="PROSITE" id="PS50017"/>
    </source>
</evidence>
<organism evidence="3 4">
    <name type="scientific">Mytilus edulis</name>
    <name type="common">Blue mussel</name>
    <dbReference type="NCBI Taxonomy" id="6550"/>
    <lineage>
        <taxon>Eukaryota</taxon>
        <taxon>Metazoa</taxon>
        <taxon>Spiralia</taxon>
        <taxon>Lophotrochozoa</taxon>
        <taxon>Mollusca</taxon>
        <taxon>Bivalvia</taxon>
        <taxon>Autobranchia</taxon>
        <taxon>Pteriomorphia</taxon>
        <taxon>Mytilida</taxon>
        <taxon>Mytiloidea</taxon>
        <taxon>Mytilidae</taxon>
        <taxon>Mytilinae</taxon>
        <taxon>Mytilus</taxon>
    </lineage>
</organism>
<dbReference type="PROSITE" id="PS50017">
    <property type="entry name" value="DEATH_DOMAIN"/>
    <property type="match status" value="1"/>
</dbReference>
<dbReference type="Pfam" id="PF25496">
    <property type="entry name" value="URGCP"/>
    <property type="match status" value="1"/>
</dbReference>
<dbReference type="SUPFAM" id="SSF47986">
    <property type="entry name" value="DEATH domain"/>
    <property type="match status" value="1"/>
</dbReference>
<comment type="caution">
    <text evidence="3">The sequence shown here is derived from an EMBL/GenBank/DDBJ whole genome shotgun (WGS) entry which is preliminary data.</text>
</comment>
<reference evidence="3" key="1">
    <citation type="submission" date="2021-03" db="EMBL/GenBank/DDBJ databases">
        <authorList>
            <person name="Bekaert M."/>
        </authorList>
    </citation>
    <scope>NUCLEOTIDE SEQUENCE</scope>
</reference>
<gene>
    <name evidence="3" type="ORF">MEDL_43117</name>
</gene>
<evidence type="ECO:0000313" key="3">
    <source>
        <dbReference type="EMBL" id="CAG2230254.1"/>
    </source>
</evidence>
<dbReference type="CDD" id="cd01670">
    <property type="entry name" value="Death"/>
    <property type="match status" value="1"/>
</dbReference>
<proteinExistence type="predicted"/>
<accession>A0A8S3T966</accession>
<evidence type="ECO:0000256" key="1">
    <source>
        <dbReference type="SAM" id="MobiDB-lite"/>
    </source>
</evidence>
<evidence type="ECO:0000313" key="4">
    <source>
        <dbReference type="Proteomes" id="UP000683360"/>
    </source>
</evidence>
<dbReference type="InterPro" id="IPR057365">
    <property type="entry name" value="URGCP"/>
</dbReference>
<dbReference type="PANTHER" id="PTHR14819">
    <property type="entry name" value="GTP-BINDING"/>
    <property type="match status" value="1"/>
</dbReference>
<protein>
    <recommendedName>
        <fullName evidence="2">Death domain-containing protein</fullName>
    </recommendedName>
</protein>
<dbReference type="AlphaFoldDB" id="A0A8S3T966"/>
<dbReference type="InterPro" id="IPR011029">
    <property type="entry name" value="DEATH-like_dom_sf"/>
</dbReference>
<name>A0A8S3T966_MYTED</name>
<sequence length="485" mass="54849">MIYFLTFGITEVQLKAIEYNHPKDIKRQALEGLIKWRNQTDMNTNDSESMFSTLSNAFTATKRQDLVDFIKTLRDEVTEKDSNGVNSDEIIEEMKQAPTVFNVRHADATSSAYNAKTIDEKKQPLISVKKLTSFFENKISEIENASNRSGDTKQSVKEAVKLKYRQNEPKRNSLPNEGPAKQEKVSDPLCGPDGSLTNEDTSTLLHRLGLEKYYPEKLTLADVVGIHNISDNVSYTDVPFIFLRNIMMVNYNVQSKGGDWNVLDVNDEIESNTCEQNFSLNPLDLVVSIWLCSSPELRHALASKLFMCRLAVPLAMPSEPGCLPIFNLWPLRSIILEQKVENTYFQSNPLNCPVHVVTCVRLGKICISKSVLMNRLLCDKAHSSFFNKDCNLGSTKRTISEGLIEIAWHLPTENEQHITMFTNLRGDSYHLENEFNALSQISSIVILMMNIQSFDNPETRRRILALHQNGLSVVLAVDAHTEKGV</sequence>
<feature type="compositionally biased region" description="Basic and acidic residues" evidence="1">
    <location>
        <begin position="162"/>
        <end position="171"/>
    </location>
</feature>
<dbReference type="OrthoDB" id="1597724at2759"/>
<keyword evidence="4" id="KW-1185">Reference proteome</keyword>
<dbReference type="Proteomes" id="UP000683360">
    <property type="component" value="Unassembled WGS sequence"/>
</dbReference>
<dbReference type="EMBL" id="CAJPWZ010002056">
    <property type="protein sequence ID" value="CAG2230254.1"/>
    <property type="molecule type" value="Genomic_DNA"/>
</dbReference>